<evidence type="ECO:0000313" key="3">
    <source>
        <dbReference type="EMBL" id="RPB16128.1"/>
    </source>
</evidence>
<organism evidence="3 4">
    <name type="scientific">Morchella conica CCBAS932</name>
    <dbReference type="NCBI Taxonomy" id="1392247"/>
    <lineage>
        <taxon>Eukaryota</taxon>
        <taxon>Fungi</taxon>
        <taxon>Dikarya</taxon>
        <taxon>Ascomycota</taxon>
        <taxon>Pezizomycotina</taxon>
        <taxon>Pezizomycetes</taxon>
        <taxon>Pezizales</taxon>
        <taxon>Morchellaceae</taxon>
        <taxon>Morchella</taxon>
    </lineage>
</organism>
<sequence>MALEESKRDLHKISLLDFTHICPSTCLPACLSASARIFQRFTCSTVIVLREWVPGKENRKSRLFAITHLLFFLFFLFFPWPSPRRRTTLALFQPREKAQKSSRCPPPMAPAKANRPTPSGSSGNQNCPFFLSWKRPVCATYLLVQ</sequence>
<name>A0A3N4L310_9PEZI</name>
<keyword evidence="4" id="KW-1185">Reference proteome</keyword>
<keyword evidence="2" id="KW-0812">Transmembrane</keyword>
<dbReference type="Proteomes" id="UP000277580">
    <property type="component" value="Unassembled WGS sequence"/>
</dbReference>
<keyword evidence="2" id="KW-0472">Membrane</keyword>
<protein>
    <submittedName>
        <fullName evidence="3">Uncharacterized protein</fullName>
    </submittedName>
</protein>
<gene>
    <name evidence="3" type="ORF">P167DRAFT_350713</name>
</gene>
<reference evidence="3 4" key="1">
    <citation type="journal article" date="2018" name="Nat. Ecol. Evol.">
        <title>Pezizomycetes genomes reveal the molecular basis of ectomycorrhizal truffle lifestyle.</title>
        <authorList>
            <person name="Murat C."/>
            <person name="Payen T."/>
            <person name="Noel B."/>
            <person name="Kuo A."/>
            <person name="Morin E."/>
            <person name="Chen J."/>
            <person name="Kohler A."/>
            <person name="Krizsan K."/>
            <person name="Balestrini R."/>
            <person name="Da Silva C."/>
            <person name="Montanini B."/>
            <person name="Hainaut M."/>
            <person name="Levati E."/>
            <person name="Barry K.W."/>
            <person name="Belfiori B."/>
            <person name="Cichocki N."/>
            <person name="Clum A."/>
            <person name="Dockter R.B."/>
            <person name="Fauchery L."/>
            <person name="Guy J."/>
            <person name="Iotti M."/>
            <person name="Le Tacon F."/>
            <person name="Lindquist E.A."/>
            <person name="Lipzen A."/>
            <person name="Malagnac F."/>
            <person name="Mello A."/>
            <person name="Molinier V."/>
            <person name="Miyauchi S."/>
            <person name="Poulain J."/>
            <person name="Riccioni C."/>
            <person name="Rubini A."/>
            <person name="Sitrit Y."/>
            <person name="Splivallo R."/>
            <person name="Traeger S."/>
            <person name="Wang M."/>
            <person name="Zifcakova L."/>
            <person name="Wipf D."/>
            <person name="Zambonelli A."/>
            <person name="Paolocci F."/>
            <person name="Nowrousian M."/>
            <person name="Ottonello S."/>
            <person name="Baldrian P."/>
            <person name="Spatafora J.W."/>
            <person name="Henrissat B."/>
            <person name="Nagy L.G."/>
            <person name="Aury J.M."/>
            <person name="Wincker P."/>
            <person name="Grigoriev I.V."/>
            <person name="Bonfante P."/>
            <person name="Martin F.M."/>
        </authorList>
    </citation>
    <scope>NUCLEOTIDE SEQUENCE [LARGE SCALE GENOMIC DNA]</scope>
    <source>
        <strain evidence="3 4">CCBAS932</strain>
    </source>
</reference>
<dbReference type="InParanoid" id="A0A3N4L310"/>
<dbReference type="AlphaFoldDB" id="A0A3N4L310"/>
<proteinExistence type="predicted"/>
<feature type="region of interest" description="Disordered" evidence="1">
    <location>
        <begin position="96"/>
        <end position="123"/>
    </location>
</feature>
<dbReference type="EMBL" id="ML119110">
    <property type="protein sequence ID" value="RPB16128.1"/>
    <property type="molecule type" value="Genomic_DNA"/>
</dbReference>
<keyword evidence="2" id="KW-1133">Transmembrane helix</keyword>
<evidence type="ECO:0000256" key="2">
    <source>
        <dbReference type="SAM" id="Phobius"/>
    </source>
</evidence>
<accession>A0A3N4L310</accession>
<feature type="transmembrane region" description="Helical" evidence="2">
    <location>
        <begin position="63"/>
        <end position="80"/>
    </location>
</feature>
<evidence type="ECO:0000313" key="4">
    <source>
        <dbReference type="Proteomes" id="UP000277580"/>
    </source>
</evidence>
<evidence type="ECO:0000256" key="1">
    <source>
        <dbReference type="SAM" id="MobiDB-lite"/>
    </source>
</evidence>